<feature type="transmembrane region" description="Helical" evidence="1">
    <location>
        <begin position="16"/>
        <end position="38"/>
    </location>
</feature>
<keyword evidence="1" id="KW-0812">Transmembrane</keyword>
<feature type="transmembrane region" description="Helical" evidence="1">
    <location>
        <begin position="89"/>
        <end position="110"/>
    </location>
</feature>
<proteinExistence type="predicted"/>
<organism evidence="2 3">
    <name type="scientific">Hyphomicrobium album</name>
    <dbReference type="NCBI Taxonomy" id="2665159"/>
    <lineage>
        <taxon>Bacteria</taxon>
        <taxon>Pseudomonadati</taxon>
        <taxon>Pseudomonadota</taxon>
        <taxon>Alphaproteobacteria</taxon>
        <taxon>Hyphomicrobiales</taxon>
        <taxon>Hyphomicrobiaceae</taxon>
        <taxon>Hyphomicrobium</taxon>
    </lineage>
</organism>
<keyword evidence="1" id="KW-0472">Membrane</keyword>
<name>A0A6I3KPZ0_9HYPH</name>
<dbReference type="RefSeq" id="WP_324615060.1">
    <property type="nucleotide sequence ID" value="NZ_WMBQ01000002.1"/>
</dbReference>
<evidence type="ECO:0000256" key="1">
    <source>
        <dbReference type="SAM" id="Phobius"/>
    </source>
</evidence>
<accession>A0A6I3KPZ0</accession>
<feature type="transmembrane region" description="Helical" evidence="1">
    <location>
        <begin position="50"/>
        <end position="83"/>
    </location>
</feature>
<reference evidence="2 3" key="1">
    <citation type="submission" date="2019-11" db="EMBL/GenBank/DDBJ databases">
        <title>Identification of a novel strain.</title>
        <authorList>
            <person name="Xu Q."/>
            <person name="Wang G."/>
        </authorList>
    </citation>
    <scope>NUCLEOTIDE SEQUENCE [LARGE SCALE GENOMIC DNA]</scope>
    <source>
        <strain evidence="3">xq</strain>
    </source>
</reference>
<protein>
    <submittedName>
        <fullName evidence="2">Uncharacterized protein</fullName>
    </submittedName>
</protein>
<gene>
    <name evidence="2" type="ORF">GIW81_15105</name>
</gene>
<keyword evidence="3" id="KW-1185">Reference proteome</keyword>
<comment type="caution">
    <text evidence="2">The sequence shown here is derived from an EMBL/GenBank/DDBJ whole genome shotgun (WGS) entry which is preliminary data.</text>
</comment>
<evidence type="ECO:0000313" key="2">
    <source>
        <dbReference type="EMBL" id="MTD95666.1"/>
    </source>
</evidence>
<sequence length="115" mass="12835">MEGIINSIVQFLQQGIAAIFKFLQLVWTWSFGQIVSVFSSDWQSLPIWKIVILIIALGAIAYILYKAFMVLWSGVVALFHAFVELLGKFVSVMPQIVIAGLIAFAAGYVIQHVNF</sequence>
<dbReference type="Proteomes" id="UP000440694">
    <property type="component" value="Unassembled WGS sequence"/>
</dbReference>
<dbReference type="EMBL" id="WMBQ01000002">
    <property type="protein sequence ID" value="MTD95666.1"/>
    <property type="molecule type" value="Genomic_DNA"/>
</dbReference>
<dbReference type="AlphaFoldDB" id="A0A6I3KPZ0"/>
<keyword evidence="1" id="KW-1133">Transmembrane helix</keyword>
<evidence type="ECO:0000313" key="3">
    <source>
        <dbReference type="Proteomes" id="UP000440694"/>
    </source>
</evidence>